<name>A0A848KX09_9ACTN</name>
<dbReference type="InterPro" id="IPR016130">
    <property type="entry name" value="Tyr_Pase_AS"/>
</dbReference>
<dbReference type="PROSITE" id="PS00383">
    <property type="entry name" value="TYR_PHOSPHATASE_1"/>
    <property type="match status" value="1"/>
</dbReference>
<dbReference type="Proteomes" id="UP000550729">
    <property type="component" value="Unassembled WGS sequence"/>
</dbReference>
<dbReference type="RefSeq" id="WP_170193237.1">
    <property type="nucleotide sequence ID" value="NZ_JABBNB010000005.1"/>
</dbReference>
<gene>
    <name evidence="1" type="ORF">HH308_05765</name>
</gene>
<dbReference type="InterPro" id="IPR026893">
    <property type="entry name" value="Tyr/Ser_Pase_IphP-type"/>
</dbReference>
<protein>
    <submittedName>
        <fullName evidence="1">Tyrosine-protein phosphatase</fullName>
    </submittedName>
</protein>
<dbReference type="GO" id="GO:0004721">
    <property type="term" value="F:phosphoprotein phosphatase activity"/>
    <property type="evidence" value="ECO:0007669"/>
    <property type="project" value="InterPro"/>
</dbReference>
<comment type="caution">
    <text evidence="1">The sequence shown here is derived from an EMBL/GenBank/DDBJ whole genome shotgun (WGS) entry which is preliminary data.</text>
</comment>
<dbReference type="AlphaFoldDB" id="A0A848KX09"/>
<reference evidence="1 2" key="1">
    <citation type="submission" date="2020-04" db="EMBL/GenBank/DDBJ databases">
        <title>Gordonia sp. nov. TBRC 11910.</title>
        <authorList>
            <person name="Suriyachadkun C."/>
        </authorList>
    </citation>
    <scope>NUCLEOTIDE SEQUENCE [LARGE SCALE GENOMIC DNA]</scope>
    <source>
        <strain evidence="1 2">TBRC 11910</strain>
    </source>
</reference>
<proteinExistence type="predicted"/>
<keyword evidence="2" id="KW-1185">Reference proteome</keyword>
<accession>A0A848KX09</accession>
<organism evidence="1 2">
    <name type="scientific">Gordonia asplenii</name>
    <dbReference type="NCBI Taxonomy" id="2725283"/>
    <lineage>
        <taxon>Bacteria</taxon>
        <taxon>Bacillati</taxon>
        <taxon>Actinomycetota</taxon>
        <taxon>Actinomycetes</taxon>
        <taxon>Mycobacteriales</taxon>
        <taxon>Gordoniaceae</taxon>
        <taxon>Gordonia</taxon>
    </lineage>
</organism>
<dbReference type="EMBL" id="JABBNB010000005">
    <property type="protein sequence ID" value="NMO00721.1"/>
    <property type="molecule type" value="Genomic_DNA"/>
</dbReference>
<sequence>MTSTASRALGLPVLTNFRDLGGWSAGDGATVRSRLLFRSKGLTGLDADDRAVLDGLRLSRVYDFRSVDEVTESADPELAGVRNVHLDVLADSPRSIAANMGDKLADPAHAAELTEQLAKPEVHQSICEIYRGLVSFDSARRSFGGFFTGLLDDPAPALFHCTAGKDRTGWAAAAFLSLMGVSRDDVYAEYLLTNDQLLVGLTPLFERFAAAGGDPEVLKPVFGVVPGYLDAAFAELDTEFGSVAGYFADGLGIDADAQQALREKYLDRSE</sequence>
<dbReference type="Gene3D" id="3.90.190.10">
    <property type="entry name" value="Protein tyrosine phosphatase superfamily"/>
    <property type="match status" value="1"/>
</dbReference>
<evidence type="ECO:0000313" key="2">
    <source>
        <dbReference type="Proteomes" id="UP000550729"/>
    </source>
</evidence>
<dbReference type="SUPFAM" id="SSF52799">
    <property type="entry name" value="(Phosphotyrosine protein) phosphatases II"/>
    <property type="match status" value="1"/>
</dbReference>
<dbReference type="InterPro" id="IPR029021">
    <property type="entry name" value="Prot-tyrosine_phosphatase-like"/>
</dbReference>
<dbReference type="Pfam" id="PF13350">
    <property type="entry name" value="Y_phosphatase3"/>
    <property type="match status" value="1"/>
</dbReference>
<evidence type="ECO:0000313" key="1">
    <source>
        <dbReference type="EMBL" id="NMO00721.1"/>
    </source>
</evidence>